<protein>
    <submittedName>
        <fullName evidence="1">Putative NUZM NADH-ubiquinone oxidoreductase</fullName>
    </submittedName>
</protein>
<sequence length="157" mass="17372">MASKKAAESTLYHLAPKGFWKKFRDAVVVNPEISSGLPLQGSFSASDPAQNPYWKRDVRRVYPQLSVVTQAGLSQLLIEHSGQASVAAPQEEGKGIAQRPEPVDLTQAISTITASTKVYTESQLPPSLPTPHKRWIPERSLDAPHDPHSYFPMTLWK</sequence>
<dbReference type="EMBL" id="LATX01002303">
    <property type="protein sequence ID" value="KTB31591.1"/>
    <property type="molecule type" value="Genomic_DNA"/>
</dbReference>
<dbReference type="PANTHER" id="PTHR37325:SF1">
    <property type="entry name" value="OXIDOREDUCTASE 21 KDA SUBUNIT, PUTATIVE (AFU_ORTHOLOGUE AFUA_4G05910)-RELATED"/>
    <property type="match status" value="1"/>
</dbReference>
<comment type="caution">
    <text evidence="1">The sequence shown here is derived from an EMBL/GenBank/DDBJ whole genome shotgun (WGS) entry which is preliminary data.</text>
</comment>
<dbReference type="InterPro" id="IPR016813">
    <property type="entry name" value="NADH_Ub_cplx-1_21kDa"/>
</dbReference>
<reference evidence="1 2" key="1">
    <citation type="submission" date="2015-12" db="EMBL/GenBank/DDBJ databases">
        <title>Draft genome sequence of Moniliophthora roreri, the causal agent of frosty pod rot of cacao.</title>
        <authorList>
            <person name="Aime M.C."/>
            <person name="Diaz-Valderrama J.R."/>
            <person name="Kijpornyongpan T."/>
            <person name="Phillips-Mora W."/>
        </authorList>
    </citation>
    <scope>NUCLEOTIDE SEQUENCE [LARGE SCALE GENOMIC DNA]</scope>
    <source>
        <strain evidence="1 2">MCA 2952</strain>
    </source>
</reference>
<proteinExistence type="predicted"/>
<organism evidence="1 2">
    <name type="scientific">Moniliophthora roreri</name>
    <name type="common">Frosty pod rot fungus</name>
    <name type="synonym">Monilia roreri</name>
    <dbReference type="NCBI Taxonomy" id="221103"/>
    <lineage>
        <taxon>Eukaryota</taxon>
        <taxon>Fungi</taxon>
        <taxon>Dikarya</taxon>
        <taxon>Basidiomycota</taxon>
        <taxon>Agaricomycotina</taxon>
        <taxon>Agaricomycetes</taxon>
        <taxon>Agaricomycetidae</taxon>
        <taxon>Agaricales</taxon>
        <taxon>Marasmiineae</taxon>
        <taxon>Marasmiaceae</taxon>
        <taxon>Moniliophthora</taxon>
    </lineage>
</organism>
<accession>A0A0W0F5I8</accession>
<dbReference type="Proteomes" id="UP000054988">
    <property type="component" value="Unassembled WGS sequence"/>
</dbReference>
<name>A0A0W0F5I8_MONRR</name>
<gene>
    <name evidence="1" type="ORF">WG66_15775</name>
</gene>
<evidence type="ECO:0000313" key="1">
    <source>
        <dbReference type="EMBL" id="KTB31591.1"/>
    </source>
</evidence>
<evidence type="ECO:0000313" key="2">
    <source>
        <dbReference type="Proteomes" id="UP000054988"/>
    </source>
</evidence>
<dbReference type="PIRSF" id="PIRSF022976">
    <property type="entry name" value="NADH_Oxi_21kDa"/>
    <property type="match status" value="1"/>
</dbReference>
<dbReference type="PANTHER" id="PTHR37325">
    <property type="entry name" value="OXIDOREDUCTASE 21 KDA SUBUNIT, PUTATIVE (AFU_ORTHOLOGUE AFUA_4G05910)-RELATED"/>
    <property type="match status" value="1"/>
</dbReference>
<dbReference type="AlphaFoldDB" id="A0A0W0F5I8"/>
<dbReference type="CDD" id="cd22849">
    <property type="entry name" value="NuzM"/>
    <property type="match status" value="1"/>
</dbReference>
<keyword evidence="1" id="KW-0830">Ubiquinone</keyword>